<reference evidence="4 5" key="2">
    <citation type="journal article" date="2018" name="Int. J. Syst. Evol. Microbiol.">
        <title>Burkholderia insecticola sp. nov., a gut symbiotic bacterium of the bean bug Riptortus pedestris.</title>
        <authorList>
            <person name="Takeshita K."/>
            <person name="Tamaki H."/>
            <person name="Ohbayashi T."/>
            <person name="Meng X.-Y."/>
            <person name="Sone T."/>
            <person name="Mitani Y."/>
            <person name="Peeters C."/>
            <person name="Kikuchi Y."/>
            <person name="Vandamme P."/>
        </authorList>
    </citation>
    <scope>NUCLEOTIDE SEQUENCE [LARGE SCALE GENOMIC DNA]</scope>
    <source>
        <strain evidence="4">RPE64</strain>
        <plasmid evidence="4 5">p2</plasmid>
    </source>
</reference>
<dbReference type="EMBL" id="AP013062">
    <property type="protein sequence ID" value="BAN28200.1"/>
    <property type="molecule type" value="Genomic_DNA"/>
</dbReference>
<dbReference type="Gene3D" id="3.40.605.10">
    <property type="entry name" value="Aldehyde Dehydrogenase, Chain A, domain 1"/>
    <property type="match status" value="1"/>
</dbReference>
<organism evidence="4 5">
    <name type="scientific">Caballeronia insecticola</name>
    <dbReference type="NCBI Taxonomy" id="758793"/>
    <lineage>
        <taxon>Bacteria</taxon>
        <taxon>Pseudomonadati</taxon>
        <taxon>Pseudomonadota</taxon>
        <taxon>Betaproteobacteria</taxon>
        <taxon>Burkholderiales</taxon>
        <taxon>Burkholderiaceae</taxon>
        <taxon>Caballeronia</taxon>
    </lineage>
</organism>
<comment type="similarity">
    <text evidence="1">Belongs to the aldehyde dehydrogenase family.</text>
</comment>
<evidence type="ECO:0000313" key="5">
    <source>
        <dbReference type="Proteomes" id="UP000013966"/>
    </source>
</evidence>
<dbReference type="Proteomes" id="UP000013966">
    <property type="component" value="Plasmid p2"/>
</dbReference>
<dbReference type="FunFam" id="3.40.309.10:FF:000009">
    <property type="entry name" value="Aldehyde dehydrogenase A"/>
    <property type="match status" value="1"/>
</dbReference>
<keyword evidence="5" id="KW-1185">Reference proteome</keyword>
<dbReference type="CDD" id="cd07103">
    <property type="entry name" value="ALDH_F5_SSADH_GabD"/>
    <property type="match status" value="1"/>
</dbReference>
<dbReference type="InterPro" id="IPR016162">
    <property type="entry name" value="Ald_DH_N"/>
</dbReference>
<dbReference type="InterPro" id="IPR016161">
    <property type="entry name" value="Ald_DH/histidinol_DH"/>
</dbReference>
<dbReference type="PANTHER" id="PTHR43353">
    <property type="entry name" value="SUCCINATE-SEMIALDEHYDE DEHYDROGENASE, MITOCHONDRIAL"/>
    <property type="match status" value="1"/>
</dbReference>
<protein>
    <submittedName>
        <fullName evidence="4">NAD-dependent aldehyde dehydrogenase protein</fullName>
    </submittedName>
</protein>
<proteinExistence type="inferred from homology"/>
<dbReference type="HOGENOM" id="CLU_005391_5_1_4"/>
<dbReference type="Pfam" id="PF00171">
    <property type="entry name" value="Aldedh"/>
    <property type="match status" value="1"/>
</dbReference>
<keyword evidence="4" id="KW-0614">Plasmid</keyword>
<dbReference type="PANTHER" id="PTHR43353:SF5">
    <property type="entry name" value="SUCCINATE-SEMIALDEHYDE DEHYDROGENASE, MITOCHONDRIAL"/>
    <property type="match status" value="1"/>
</dbReference>
<name>R4X1G5_9BURK</name>
<dbReference type="InterPro" id="IPR016163">
    <property type="entry name" value="Ald_DH_C"/>
</dbReference>
<evidence type="ECO:0000259" key="3">
    <source>
        <dbReference type="Pfam" id="PF00171"/>
    </source>
</evidence>
<gene>
    <name evidence="4" type="ORF">BRPE64_ECDS00420</name>
</gene>
<feature type="domain" description="Aldehyde dehydrogenase" evidence="3">
    <location>
        <begin position="13"/>
        <end position="472"/>
    </location>
</feature>
<dbReference type="InterPro" id="IPR015590">
    <property type="entry name" value="Aldehyde_DH_dom"/>
</dbReference>
<reference evidence="4 5" key="1">
    <citation type="journal article" date="2013" name="Genome Announc.">
        <title>Complete Genome Sequence of Burkholderia sp. Strain RPE64, Bacterial Symbiont of the Bean Bug Riptortus pedestris.</title>
        <authorList>
            <person name="Shibata T.F."/>
            <person name="Maeda T."/>
            <person name="Nikoh N."/>
            <person name="Yamaguchi K."/>
            <person name="Oshima K."/>
            <person name="Hattori M."/>
            <person name="Nishiyama T."/>
            <person name="Hasebe M."/>
            <person name="Fukatsu T."/>
            <person name="Kikuchi Y."/>
            <person name="Shigenobu S."/>
        </authorList>
    </citation>
    <scope>NUCLEOTIDE SEQUENCE [LARGE SCALE GENOMIC DNA]</scope>
    <source>
        <plasmid evidence="4 5">p2</plasmid>
    </source>
</reference>
<evidence type="ECO:0000313" key="4">
    <source>
        <dbReference type="EMBL" id="BAN28200.1"/>
    </source>
</evidence>
<evidence type="ECO:0000256" key="1">
    <source>
        <dbReference type="ARBA" id="ARBA00009986"/>
    </source>
</evidence>
<geneLocation type="plasmid" evidence="4 5">
    <name>p2</name>
</geneLocation>
<dbReference type="KEGG" id="buo:BRPE64_ECDS00420"/>
<dbReference type="Gene3D" id="3.40.309.10">
    <property type="entry name" value="Aldehyde Dehydrogenase, Chain A, domain 2"/>
    <property type="match status" value="1"/>
</dbReference>
<dbReference type="SUPFAM" id="SSF53720">
    <property type="entry name" value="ALDH-like"/>
    <property type="match status" value="1"/>
</dbReference>
<keyword evidence="2" id="KW-0560">Oxidoreductase</keyword>
<accession>R4X1G5</accession>
<dbReference type="InterPro" id="IPR050740">
    <property type="entry name" value="Aldehyde_DH_Superfamily"/>
</dbReference>
<evidence type="ECO:0000256" key="2">
    <source>
        <dbReference type="ARBA" id="ARBA00023002"/>
    </source>
</evidence>
<dbReference type="PATRIC" id="fig|758793.3.peg.6395"/>
<dbReference type="AlphaFoldDB" id="R4X1G5"/>
<sequence length="477" mass="51578">MRTHSRLFINGEWVQATGDRYTDLFDPSSGAVSGRLIHASKADLVAAVETSRAGYSAWRNRSGVGRCKHMREAANLLRERSLEIASLLTREQGKPRRESGIEVAVSADLLDWFAEEGQRAYGRLIPARSPGITQSVLREPVGPVAAFSPWNFPISQTLRKIAPALAAGCSVVVNPPEETPAATSVLAEIFRDASFPPGVVNIVYGPLSEVSEYLISHTAIRQVTFTGPAREGKPIAALAGMHMKRCMLELGGHAPTLIFDDADMEMAARLLTFAKFRHSGQVCTSPTRFLVQAGVYEAFKSRFVNAAKQIRVGNGKDADVTMGPMLSARRLQEVEDLIRDATEKGARIETGGERLGKVGNFLAPTILSGVTPEMRIMNEELYGPVALLMAFDSTEDAIREANRLSFGLASYAFTRSAITAQRLTSELEVGMLSINHLGFALPETPFSGVKDSGYGSDGGAEAVDSFLTTKFVTHANA</sequence>
<dbReference type="GO" id="GO:0016620">
    <property type="term" value="F:oxidoreductase activity, acting on the aldehyde or oxo group of donors, NAD or NADP as acceptor"/>
    <property type="evidence" value="ECO:0007669"/>
    <property type="project" value="InterPro"/>
</dbReference>
<dbReference type="FunFam" id="3.40.605.10:FF:000007">
    <property type="entry name" value="NAD/NADP-dependent betaine aldehyde dehydrogenase"/>
    <property type="match status" value="1"/>
</dbReference>